<dbReference type="EMBL" id="CWKI01000001">
    <property type="protein sequence ID" value="CTR04966.1"/>
    <property type="molecule type" value="Genomic_DNA"/>
</dbReference>
<keyword evidence="4" id="KW-1185">Reference proteome</keyword>
<dbReference type="Proteomes" id="UP000199069">
    <property type="component" value="Unassembled WGS sequence"/>
</dbReference>
<organism evidence="3 4">
    <name type="scientific">Rhodotorula toruloides</name>
    <name type="common">Yeast</name>
    <name type="synonym">Rhodosporidium toruloides</name>
    <dbReference type="NCBI Taxonomy" id="5286"/>
    <lineage>
        <taxon>Eukaryota</taxon>
        <taxon>Fungi</taxon>
        <taxon>Dikarya</taxon>
        <taxon>Basidiomycota</taxon>
        <taxon>Pucciniomycotina</taxon>
        <taxon>Microbotryomycetes</taxon>
        <taxon>Sporidiobolales</taxon>
        <taxon>Sporidiobolaceae</taxon>
        <taxon>Rhodotorula</taxon>
    </lineage>
</organism>
<keyword evidence="1" id="KW-0833">Ubl conjugation pathway</keyword>
<dbReference type="GO" id="GO:0006301">
    <property type="term" value="P:DNA damage tolerance"/>
    <property type="evidence" value="ECO:0007669"/>
    <property type="project" value="UniProtKB-ARBA"/>
</dbReference>
<protein>
    <submittedName>
        <fullName evidence="3">BY PROTMAP: gi|472582001|gb|EMS19709.1| ubiquitin-conjugating enzyme E2 variant [Rhodosporidium toruloides NP11] gi|647395050|emb|CDR36286.1| RHTO0S01e18316g1_1 [Rhodosporidium toruloides]</fullName>
    </submittedName>
</protein>
<dbReference type="InterPro" id="IPR016135">
    <property type="entry name" value="UBQ-conjugating_enzyme/RWD"/>
</dbReference>
<accession>A0A0K3CCS3</accession>
<dbReference type="InterPro" id="IPR000608">
    <property type="entry name" value="UBC"/>
</dbReference>
<evidence type="ECO:0000313" key="4">
    <source>
        <dbReference type="Proteomes" id="UP000199069"/>
    </source>
</evidence>
<gene>
    <name evidence="3" type="primary">FGENESH: predicted gene_1.827</name>
    <name evidence="3" type="ORF">BN2166_0008270</name>
</gene>
<feature type="domain" description="UBC core" evidence="2">
    <location>
        <begin position="5"/>
        <end position="138"/>
    </location>
</feature>
<dbReference type="Pfam" id="PF00179">
    <property type="entry name" value="UQ_con"/>
    <property type="match status" value="1"/>
</dbReference>
<dbReference type="PANTHER" id="PTHR24068">
    <property type="entry name" value="UBIQUITIN-CONJUGATING ENZYME E2"/>
    <property type="match status" value="1"/>
</dbReference>
<dbReference type="OMA" id="GPESCSY"/>
<dbReference type="Gene3D" id="3.10.110.10">
    <property type="entry name" value="Ubiquitin Conjugating Enzyme"/>
    <property type="match status" value="1"/>
</dbReference>
<dbReference type="SMART" id="SM00212">
    <property type="entry name" value="UBCc"/>
    <property type="match status" value="1"/>
</dbReference>
<proteinExistence type="predicted"/>
<evidence type="ECO:0000256" key="1">
    <source>
        <dbReference type="ARBA" id="ARBA00022786"/>
    </source>
</evidence>
<dbReference type="SUPFAM" id="SSF54495">
    <property type="entry name" value="UBC-like"/>
    <property type="match status" value="1"/>
</dbReference>
<dbReference type="AlphaFoldDB" id="A0A0K3CCS3"/>
<evidence type="ECO:0000259" key="2">
    <source>
        <dbReference type="PROSITE" id="PS50127"/>
    </source>
</evidence>
<dbReference type="CDD" id="cd23807">
    <property type="entry name" value="UEV_UBE2V"/>
    <property type="match status" value="1"/>
</dbReference>
<name>A0A0K3CCS3_RHOTO</name>
<dbReference type="FunFam" id="3.10.110.10:FF:000026">
    <property type="entry name" value="Ubiquitin-conjugating enzyme E2 variant"/>
    <property type="match status" value="1"/>
</dbReference>
<evidence type="ECO:0000313" key="3">
    <source>
        <dbReference type="EMBL" id="CTR04966.1"/>
    </source>
</evidence>
<sequence>MAKVPRSFRLLEELEKGEKGIGDGTCSYGLQDGEEMSMEKWNGTIIGPGHTVHENRIYSLSIRCGPQYPDVPPEITFLTRINLPCVDQTTGKVSPSKLGVLANWKHQYTLETVLVELRRDMATPQNRKLNQPAEGTTF</sequence>
<dbReference type="STRING" id="5286.A0A0K3CCS3"/>
<dbReference type="PROSITE" id="PS50127">
    <property type="entry name" value="UBC_2"/>
    <property type="match status" value="1"/>
</dbReference>
<reference evidence="3 4" key="1">
    <citation type="submission" date="2015-07" db="EMBL/GenBank/DDBJ databases">
        <authorList>
            <person name="Cajimat M.N.B."/>
            <person name="Milazzo M.L."/>
            <person name="Fulhorst C.F."/>
        </authorList>
    </citation>
    <scope>NUCLEOTIDE SEQUENCE [LARGE SCALE GENOMIC DNA]</scope>
    <source>
        <strain evidence="3">Single colony</strain>
    </source>
</reference>